<dbReference type="AlphaFoldDB" id="A0A0R1KDF6"/>
<proteinExistence type="predicted"/>
<dbReference type="Pfam" id="PF07071">
    <property type="entry name" value="KDGP_aldolase"/>
    <property type="match status" value="1"/>
</dbReference>
<dbReference type="SUPFAM" id="SSF51569">
    <property type="entry name" value="Aldolase"/>
    <property type="match status" value="1"/>
</dbReference>
<dbReference type="STRING" id="1423788.FC78_GL000594"/>
<dbReference type="Proteomes" id="UP000051515">
    <property type="component" value="Unassembled WGS sequence"/>
</dbReference>
<sequence>MTLLPNYLENGICLNVLANSVQNAKDCYEAAQGHVVLGVLTKNYPSDEAAIEDMKLYKAEINNAVSVGLGAGDPKQSGMVTRVSKVIQPQHVNQVFTGVGSTREALGQHETIINGLVSPTGKVGVVNIATGPLSSQTTPTEVPIETAIALLKDMGGSSIKFFPMKGLAHEEEFKAVAKACAENDFDLEPTGGITLDNFEEIVKIAVDAGVKRIIPHVYSSIIDKETGNTRPEDVAKLYEIIKKF</sequence>
<accession>A0A0R1KDF6</accession>
<gene>
    <name evidence="1" type="ORF">FC78_GL000594</name>
</gene>
<dbReference type="Gene3D" id="3.20.20.70">
    <property type="entry name" value="Aldolase class I"/>
    <property type="match status" value="1"/>
</dbReference>
<reference evidence="1 2" key="1">
    <citation type="journal article" date="2015" name="Genome Announc.">
        <title>Expanding the biotechnology potential of lactobacilli through comparative genomics of 213 strains and associated genera.</title>
        <authorList>
            <person name="Sun Z."/>
            <person name="Harris H.M."/>
            <person name="McCann A."/>
            <person name="Guo C."/>
            <person name="Argimon S."/>
            <person name="Zhang W."/>
            <person name="Yang X."/>
            <person name="Jeffery I.B."/>
            <person name="Cooney J.C."/>
            <person name="Kagawa T.F."/>
            <person name="Liu W."/>
            <person name="Song Y."/>
            <person name="Salvetti E."/>
            <person name="Wrobel A."/>
            <person name="Rasinkangas P."/>
            <person name="Parkhill J."/>
            <person name="Rea M.C."/>
            <person name="O'Sullivan O."/>
            <person name="Ritari J."/>
            <person name="Douillard F.P."/>
            <person name="Paul Ross R."/>
            <person name="Yang R."/>
            <person name="Briner A.E."/>
            <person name="Felis G.E."/>
            <person name="de Vos W.M."/>
            <person name="Barrangou R."/>
            <person name="Klaenhammer T.R."/>
            <person name="Caufield P.W."/>
            <person name="Cui Y."/>
            <person name="Zhang H."/>
            <person name="O'Toole P.W."/>
        </authorList>
    </citation>
    <scope>NUCLEOTIDE SEQUENCE [LARGE SCALE GENOMIC DNA]</scope>
    <source>
        <strain evidence="1 2">DSM 19674</strain>
    </source>
</reference>
<evidence type="ECO:0008006" key="3">
    <source>
        <dbReference type="Google" id="ProtNLM"/>
    </source>
</evidence>
<name>A0A0R1KDF6_9LACO</name>
<evidence type="ECO:0000313" key="1">
    <source>
        <dbReference type="EMBL" id="KRK81541.1"/>
    </source>
</evidence>
<protein>
    <recommendedName>
        <fullName evidence="3">2-dehydro-3-deoxyphosphooctonate aldolase</fullName>
    </recommendedName>
</protein>
<dbReference type="RefSeq" id="WP_056954920.1">
    <property type="nucleotide sequence ID" value="NZ_AZDY01000042.1"/>
</dbReference>
<dbReference type="OrthoDB" id="6580179at2"/>
<dbReference type="NCBIfam" id="TIGR03581">
    <property type="entry name" value="EF_0839"/>
    <property type="match status" value="1"/>
</dbReference>
<organism evidence="1 2">
    <name type="scientific">Companilactobacillus bobalius DSM 19674</name>
    <dbReference type="NCBI Taxonomy" id="1423788"/>
    <lineage>
        <taxon>Bacteria</taxon>
        <taxon>Bacillati</taxon>
        <taxon>Bacillota</taxon>
        <taxon>Bacilli</taxon>
        <taxon>Lactobacillales</taxon>
        <taxon>Lactobacillaceae</taxon>
        <taxon>Companilactobacillus</taxon>
        <taxon>Companilactobacillus bobalius</taxon>
    </lineage>
</organism>
<dbReference type="EMBL" id="AZDY01000042">
    <property type="protein sequence ID" value="KRK81541.1"/>
    <property type="molecule type" value="Genomic_DNA"/>
</dbReference>
<dbReference type="InterPro" id="IPR010763">
    <property type="entry name" value="DgaF"/>
</dbReference>
<dbReference type="PATRIC" id="fig|1423788.3.peg.606"/>
<dbReference type="NCBIfam" id="NF047796">
    <property type="entry name" value="DhDoxPGlucAldDagF"/>
    <property type="match status" value="1"/>
</dbReference>
<keyword evidence="2" id="KW-1185">Reference proteome</keyword>
<dbReference type="InterPro" id="IPR013785">
    <property type="entry name" value="Aldolase_TIM"/>
</dbReference>
<comment type="caution">
    <text evidence="1">The sequence shown here is derived from an EMBL/GenBank/DDBJ whole genome shotgun (WGS) entry which is preliminary data.</text>
</comment>
<evidence type="ECO:0000313" key="2">
    <source>
        <dbReference type="Proteomes" id="UP000051515"/>
    </source>
</evidence>